<evidence type="ECO:0000256" key="2">
    <source>
        <dbReference type="SAM" id="MobiDB-lite"/>
    </source>
</evidence>
<dbReference type="SUPFAM" id="SSF56563">
    <property type="entry name" value="Major capsid protein gp5"/>
    <property type="match status" value="1"/>
</dbReference>
<comment type="caution">
    <text evidence="4">The sequence shown here is derived from an EMBL/GenBank/DDBJ whole genome shotgun (WGS) entry which is preliminary data.</text>
</comment>
<feature type="compositionally biased region" description="Basic and acidic residues" evidence="2">
    <location>
        <begin position="76"/>
        <end position="85"/>
    </location>
</feature>
<dbReference type="NCBIfam" id="TIGR01554">
    <property type="entry name" value="major_cap_HK97"/>
    <property type="match status" value="1"/>
</dbReference>
<dbReference type="InterPro" id="IPR054612">
    <property type="entry name" value="Phage_capsid-like_C"/>
</dbReference>
<dbReference type="RefSeq" id="WP_309983519.1">
    <property type="nucleotide sequence ID" value="NZ_JAVDTI010000002.1"/>
</dbReference>
<feature type="compositionally biased region" description="Basic and acidic residues" evidence="2">
    <location>
        <begin position="1"/>
        <end position="38"/>
    </location>
</feature>
<evidence type="ECO:0000256" key="1">
    <source>
        <dbReference type="ARBA" id="ARBA00004328"/>
    </source>
</evidence>
<organism evidence="4 5">
    <name type="scientific">Dyadobacter fermentans</name>
    <dbReference type="NCBI Taxonomy" id="94254"/>
    <lineage>
        <taxon>Bacteria</taxon>
        <taxon>Pseudomonadati</taxon>
        <taxon>Bacteroidota</taxon>
        <taxon>Cytophagia</taxon>
        <taxon>Cytophagales</taxon>
        <taxon>Spirosomataceae</taxon>
        <taxon>Dyadobacter</taxon>
    </lineage>
</organism>
<feature type="region of interest" description="Disordered" evidence="2">
    <location>
        <begin position="66"/>
        <end position="85"/>
    </location>
</feature>
<dbReference type="InterPro" id="IPR024455">
    <property type="entry name" value="Phage_capsid"/>
</dbReference>
<feature type="domain" description="Phage capsid-like C-terminal" evidence="3">
    <location>
        <begin position="159"/>
        <end position="407"/>
    </location>
</feature>
<name>A0ABU1QWM7_9BACT</name>
<protein>
    <submittedName>
        <fullName evidence="4">HK97 family phage major capsid protein</fullName>
    </submittedName>
</protein>
<evidence type="ECO:0000313" key="4">
    <source>
        <dbReference type="EMBL" id="MDR6805564.1"/>
    </source>
</evidence>
<proteinExistence type="predicted"/>
<accession>A0ABU1QWM7</accession>
<dbReference type="Pfam" id="PF05065">
    <property type="entry name" value="Phage_capsid"/>
    <property type="match status" value="1"/>
</dbReference>
<dbReference type="Proteomes" id="UP001264980">
    <property type="component" value="Unassembled WGS sequence"/>
</dbReference>
<sequence length="437" mass="48301">MSKKTLKDLQEERAVKRTEMETLAKESDTRALTPEERTQFSTLTDEVKELDEQIRSAQQIQAFNAGRAASVGSGEEGQRDVSKQDERDLARFSLLRALDSKLHMRELDGVEAEVQSIGMEAAKRDNIEVNGAGLIVMDSIFTKRGQTATGQTTNPGDQGGVLIREDVRSVLEVLQANTFLKEVDATFLTGLTGNLKIPVQDTVPAIQELDEIEEMMDAEILFSSLGMVPERRGVTIPISRQIMIQGSIDMEQFVISQIGEALAQKMNVEAAIKLLLIITSANGNLLGLDTNGALPTYEDIVELETMVSGYNHLRGKPKYLTNSKVRGILKTTQKFAGTNGEAVWDTRDNLLNGYQPVVSNLIPSNLTKNTGTNLSALIYGNFKDWIVGQWGGTEYIVDPYTAKKKAEIEVTVNAFWNQRESRKKSFAGIKDIVTVRP</sequence>
<gene>
    <name evidence="4" type="ORF">J2W84_002610</name>
</gene>
<comment type="subcellular location">
    <subcellularLocation>
        <location evidence="1">Virion</location>
    </subcellularLocation>
</comment>
<evidence type="ECO:0000259" key="3">
    <source>
        <dbReference type="Pfam" id="PF05065"/>
    </source>
</evidence>
<feature type="region of interest" description="Disordered" evidence="2">
    <location>
        <begin position="1"/>
        <end position="42"/>
    </location>
</feature>
<reference evidence="4 5" key="1">
    <citation type="submission" date="2023-07" db="EMBL/GenBank/DDBJ databases">
        <title>Sorghum-associated microbial communities from plants grown in Nebraska, USA.</title>
        <authorList>
            <person name="Schachtman D."/>
        </authorList>
    </citation>
    <scope>NUCLEOTIDE SEQUENCE [LARGE SCALE GENOMIC DNA]</scope>
    <source>
        <strain evidence="4 5">BE57</strain>
    </source>
</reference>
<evidence type="ECO:0000313" key="5">
    <source>
        <dbReference type="Proteomes" id="UP001264980"/>
    </source>
</evidence>
<keyword evidence="5" id="KW-1185">Reference proteome</keyword>
<dbReference type="EMBL" id="JAVDTI010000002">
    <property type="protein sequence ID" value="MDR6805564.1"/>
    <property type="molecule type" value="Genomic_DNA"/>
</dbReference>